<proteinExistence type="predicted"/>
<evidence type="ECO:0000256" key="3">
    <source>
        <dbReference type="SAM" id="MobiDB-lite"/>
    </source>
</evidence>
<dbReference type="FunFam" id="3.10.110.10:FF:000086">
    <property type="entry name" value="Ubiquitin-conjugating enzyme E2 J1"/>
    <property type="match status" value="1"/>
</dbReference>
<evidence type="ECO:0000259" key="5">
    <source>
        <dbReference type="PROSITE" id="PS50127"/>
    </source>
</evidence>
<keyword evidence="4" id="KW-0472">Membrane</keyword>
<dbReference type="STRING" id="1353952.A0A165HUA0"/>
<dbReference type="InterPro" id="IPR018527">
    <property type="entry name" value="Rubredoxin_Fe_BS"/>
</dbReference>
<accession>A0A165HUA0</accession>
<evidence type="ECO:0000313" key="6">
    <source>
        <dbReference type="EMBL" id="KZT59754.1"/>
    </source>
</evidence>
<feature type="domain" description="UBC core" evidence="5">
    <location>
        <begin position="12"/>
        <end position="158"/>
    </location>
</feature>
<dbReference type="OrthoDB" id="1158011at2759"/>
<keyword evidence="4" id="KW-0812">Transmembrane</keyword>
<dbReference type="PROSITE" id="PS50127">
    <property type="entry name" value="UBC_2"/>
    <property type="match status" value="1"/>
</dbReference>
<dbReference type="PANTHER" id="PTHR24067">
    <property type="entry name" value="UBIQUITIN-CONJUGATING ENZYME E2"/>
    <property type="match status" value="1"/>
</dbReference>
<reference evidence="6 7" key="1">
    <citation type="journal article" date="2016" name="Mol. Biol. Evol.">
        <title>Comparative Genomics of Early-Diverging Mushroom-Forming Fungi Provides Insights into the Origins of Lignocellulose Decay Capabilities.</title>
        <authorList>
            <person name="Nagy L.G."/>
            <person name="Riley R."/>
            <person name="Tritt A."/>
            <person name="Adam C."/>
            <person name="Daum C."/>
            <person name="Floudas D."/>
            <person name="Sun H."/>
            <person name="Yadav J.S."/>
            <person name="Pangilinan J."/>
            <person name="Larsson K.H."/>
            <person name="Matsuura K."/>
            <person name="Barry K."/>
            <person name="Labutti K."/>
            <person name="Kuo R."/>
            <person name="Ohm R.A."/>
            <person name="Bhattacharya S.S."/>
            <person name="Shirouzu T."/>
            <person name="Yoshinaga Y."/>
            <person name="Martin F.M."/>
            <person name="Grigoriev I.V."/>
            <person name="Hibbett D.S."/>
        </authorList>
    </citation>
    <scope>NUCLEOTIDE SEQUENCE [LARGE SCALE GENOMIC DNA]</scope>
    <source>
        <strain evidence="6 7">HHB12733</strain>
    </source>
</reference>
<dbReference type="PROSITE" id="PS00202">
    <property type="entry name" value="RUBREDOXIN"/>
    <property type="match status" value="1"/>
</dbReference>
<keyword evidence="1" id="KW-0479">Metal-binding</keyword>
<keyword evidence="7" id="KW-1185">Reference proteome</keyword>
<dbReference type="Pfam" id="PF00179">
    <property type="entry name" value="UQ_con"/>
    <property type="match status" value="1"/>
</dbReference>
<sequence length="334" mass="35404">MASRSSHNKNNSAVKRILQEAKELGNDPSTDYCAAPLEDDIFEWHCTIRGPADTEFEGGLYHCRVLLPSEYPFKPPSIMILTPNGRFELNKKICISFTAYHEDLWQPAWGIRTAIVGLQGFFPIKGEASMGVGALDYPAAERKRLAGLSREWVCPECGVPNLELLPDVHDGQLRLENGPSATSTEHAGHVHAAVASPGTTGPPESSTSTSAWRVEDAPASVAAVVTPATPLPPTTAPASVVPAPPTVALTLQPGPAAPAPIALPPTPAPVAPSTSLATPMVERPSPPRTQSYAHHEPLPSRPIFLDGLIVALVAVLAYILAKKVGVQQAVMAML</sequence>
<feature type="region of interest" description="Disordered" evidence="3">
    <location>
        <begin position="272"/>
        <end position="294"/>
    </location>
</feature>
<protein>
    <submittedName>
        <fullName evidence="6">UBC-like protein</fullName>
    </submittedName>
</protein>
<dbReference type="InParanoid" id="A0A165HUA0"/>
<dbReference type="InterPro" id="IPR016135">
    <property type="entry name" value="UBQ-conjugating_enzyme/RWD"/>
</dbReference>
<dbReference type="EMBL" id="KV423937">
    <property type="protein sequence ID" value="KZT59754.1"/>
    <property type="molecule type" value="Genomic_DNA"/>
</dbReference>
<dbReference type="Proteomes" id="UP000076842">
    <property type="component" value="Unassembled WGS sequence"/>
</dbReference>
<name>A0A165HUA0_9BASI</name>
<keyword evidence="4" id="KW-1133">Transmembrane helix</keyword>
<dbReference type="AlphaFoldDB" id="A0A165HUA0"/>
<dbReference type="CDD" id="cd23799">
    <property type="entry name" value="UBCc_UBE2J"/>
    <property type="match status" value="1"/>
</dbReference>
<evidence type="ECO:0000256" key="2">
    <source>
        <dbReference type="ARBA" id="ARBA00022786"/>
    </source>
</evidence>
<evidence type="ECO:0000256" key="1">
    <source>
        <dbReference type="ARBA" id="ARBA00022723"/>
    </source>
</evidence>
<dbReference type="SMART" id="SM00212">
    <property type="entry name" value="UBCc"/>
    <property type="match status" value="1"/>
</dbReference>
<dbReference type="InterPro" id="IPR000608">
    <property type="entry name" value="UBC"/>
</dbReference>
<dbReference type="Gene3D" id="3.10.110.10">
    <property type="entry name" value="Ubiquitin Conjugating Enzyme"/>
    <property type="match status" value="1"/>
</dbReference>
<keyword evidence="2" id="KW-0833">Ubl conjugation pathway</keyword>
<dbReference type="SUPFAM" id="SSF54495">
    <property type="entry name" value="UBC-like"/>
    <property type="match status" value="1"/>
</dbReference>
<feature type="transmembrane region" description="Helical" evidence="4">
    <location>
        <begin position="303"/>
        <end position="321"/>
    </location>
</feature>
<dbReference type="InterPro" id="IPR050113">
    <property type="entry name" value="Ub_conjugating_enzyme"/>
</dbReference>
<organism evidence="6 7">
    <name type="scientific">Calocera cornea HHB12733</name>
    <dbReference type="NCBI Taxonomy" id="1353952"/>
    <lineage>
        <taxon>Eukaryota</taxon>
        <taxon>Fungi</taxon>
        <taxon>Dikarya</taxon>
        <taxon>Basidiomycota</taxon>
        <taxon>Agaricomycotina</taxon>
        <taxon>Dacrymycetes</taxon>
        <taxon>Dacrymycetales</taxon>
        <taxon>Dacrymycetaceae</taxon>
        <taxon>Calocera</taxon>
    </lineage>
</organism>
<evidence type="ECO:0000313" key="7">
    <source>
        <dbReference type="Proteomes" id="UP000076842"/>
    </source>
</evidence>
<dbReference type="GO" id="GO:0046872">
    <property type="term" value="F:metal ion binding"/>
    <property type="evidence" value="ECO:0007669"/>
    <property type="project" value="UniProtKB-KW"/>
</dbReference>
<gene>
    <name evidence="6" type="ORF">CALCODRAFT_554053</name>
</gene>
<evidence type="ECO:0000256" key="4">
    <source>
        <dbReference type="SAM" id="Phobius"/>
    </source>
</evidence>